<evidence type="ECO:0000313" key="1">
    <source>
        <dbReference type="Proteomes" id="UP000046395"/>
    </source>
</evidence>
<sequence length="155" mass="17479">MEMLWCRLDLFSKVRRLWTVGASTIALNWMLVHSVNSAELFISCGDEFYQPILEAHSQLGLVIDGKVTEMVKKTVADKICTVVVKSVEIMKESGRNKLLVADCIAALKKLKIEPIFGHQFEEGHGYHYDSSSGCFYPNDTIVVDLRSIIYPHDEG</sequence>
<dbReference type="WBParaSite" id="TMUE_2000007360.1">
    <property type="protein sequence ID" value="TMUE_2000007360.1"/>
    <property type="gene ID" value="WBGene00299863"/>
</dbReference>
<proteinExistence type="predicted"/>
<reference evidence="2" key="1">
    <citation type="submission" date="2019-12" db="UniProtKB">
        <authorList>
            <consortium name="WormBaseParasite"/>
        </authorList>
    </citation>
    <scope>IDENTIFICATION</scope>
</reference>
<accession>A0A5S6QJK6</accession>
<dbReference type="Proteomes" id="UP000046395">
    <property type="component" value="Unassembled WGS sequence"/>
</dbReference>
<protein>
    <submittedName>
        <fullName evidence="2">Peptidase M24 domain-containing protein</fullName>
    </submittedName>
</protein>
<keyword evidence="1" id="KW-1185">Reference proteome</keyword>
<evidence type="ECO:0000313" key="2">
    <source>
        <dbReference type="WBParaSite" id="TMUE_2000007360.1"/>
    </source>
</evidence>
<name>A0A5S6QJK6_TRIMR</name>
<dbReference type="AlphaFoldDB" id="A0A5S6QJK6"/>
<organism evidence="1 2">
    <name type="scientific">Trichuris muris</name>
    <name type="common">Mouse whipworm</name>
    <dbReference type="NCBI Taxonomy" id="70415"/>
    <lineage>
        <taxon>Eukaryota</taxon>
        <taxon>Metazoa</taxon>
        <taxon>Ecdysozoa</taxon>
        <taxon>Nematoda</taxon>
        <taxon>Enoplea</taxon>
        <taxon>Dorylaimia</taxon>
        <taxon>Trichinellida</taxon>
        <taxon>Trichuridae</taxon>
        <taxon>Trichuris</taxon>
    </lineage>
</organism>